<dbReference type="EMBL" id="DXIQ01000027">
    <property type="protein sequence ID" value="HIV38217.1"/>
    <property type="molecule type" value="Genomic_DNA"/>
</dbReference>
<reference evidence="1" key="1">
    <citation type="journal article" date="2021" name="PeerJ">
        <title>Extensive microbial diversity within the chicken gut microbiome revealed by metagenomics and culture.</title>
        <authorList>
            <person name="Gilroy R."/>
            <person name="Ravi A."/>
            <person name="Getino M."/>
            <person name="Pursley I."/>
            <person name="Horton D.L."/>
            <person name="Alikhan N.F."/>
            <person name="Baker D."/>
            <person name="Gharbi K."/>
            <person name="Hall N."/>
            <person name="Watson M."/>
            <person name="Adriaenssens E.M."/>
            <person name="Foster-Nyarko E."/>
            <person name="Jarju S."/>
            <person name="Secka A."/>
            <person name="Antonio M."/>
            <person name="Oren A."/>
            <person name="Chaudhuri R.R."/>
            <person name="La Ragione R."/>
            <person name="Hildebrand F."/>
            <person name="Pallen M.J."/>
        </authorList>
    </citation>
    <scope>NUCLEOTIDE SEQUENCE</scope>
    <source>
        <strain evidence="1">CHK195-9823</strain>
    </source>
</reference>
<accession>A0A9D1PD89</accession>
<reference evidence="1" key="2">
    <citation type="submission" date="2021-04" db="EMBL/GenBank/DDBJ databases">
        <authorList>
            <person name="Gilroy R."/>
        </authorList>
    </citation>
    <scope>NUCLEOTIDE SEQUENCE</scope>
    <source>
        <strain evidence="1">CHK195-9823</strain>
    </source>
</reference>
<organism evidence="1 2">
    <name type="scientific">Candidatus Blautia stercorigallinarum</name>
    <dbReference type="NCBI Taxonomy" id="2838501"/>
    <lineage>
        <taxon>Bacteria</taxon>
        <taxon>Bacillati</taxon>
        <taxon>Bacillota</taxon>
        <taxon>Clostridia</taxon>
        <taxon>Lachnospirales</taxon>
        <taxon>Lachnospiraceae</taxon>
        <taxon>Blautia</taxon>
    </lineage>
</organism>
<gene>
    <name evidence="1" type="ORF">H9747_04360</name>
</gene>
<protein>
    <submittedName>
        <fullName evidence="1">Uncharacterized protein</fullName>
    </submittedName>
</protein>
<comment type="caution">
    <text evidence="1">The sequence shown here is derived from an EMBL/GenBank/DDBJ whole genome shotgun (WGS) entry which is preliminary data.</text>
</comment>
<dbReference type="AlphaFoldDB" id="A0A9D1PD89"/>
<sequence length="412" mass="47200">MSKKVDSRIPKDSGAKSLDRYAALCSPWNKLVGYQEAMHWLSRYNATFSAACMQVLRIMVPDYRERAQAMCETAYQKLYYTMQRFGKYQMDQHNVHPFCRGSFVGGLVGDSGDEAQMMCGRVQDFGTYRLEKELDVCDWDIVGSELCRATTQSLEASARSWSENLRPGTQLEFHMVEAKGCGDCHCRIVAESRDKYPMPPHEQWECFGPIATEDQIKYTEEKDMVKESMVFRGETEYTFSNGTNMEQDSNSVADLIRRAHAASNYIFPTISSLLKQGKLDEKMLDHVIRCVCEASGKTACGEKCTKEGLRSWMGAPVDLEDGRLMGGYLEMYLQAMGVSYEIEAFNENEVQYIMDRNALTIYNAKMDDAFVAYWYGMTKTLVNTQWSLWEIKEDTPDDKLRIKIGRKIDKFC</sequence>
<evidence type="ECO:0000313" key="2">
    <source>
        <dbReference type="Proteomes" id="UP000886814"/>
    </source>
</evidence>
<proteinExistence type="predicted"/>
<evidence type="ECO:0000313" key="1">
    <source>
        <dbReference type="EMBL" id="HIV38217.1"/>
    </source>
</evidence>
<dbReference type="Proteomes" id="UP000886814">
    <property type="component" value="Unassembled WGS sequence"/>
</dbReference>
<name>A0A9D1PD89_9FIRM</name>